<dbReference type="EMBL" id="CP021920">
    <property type="protein sequence ID" value="ASB90412.1"/>
    <property type="molecule type" value="Genomic_DNA"/>
</dbReference>
<reference evidence="1 2" key="1">
    <citation type="submission" date="2017-06" db="EMBL/GenBank/DDBJ databases">
        <title>Genome sequence of Bacillus sonorensis strain SRCM101395.</title>
        <authorList>
            <person name="Cho S.H."/>
        </authorList>
    </citation>
    <scope>NUCLEOTIDE SEQUENCE [LARGE SCALE GENOMIC DNA]</scope>
    <source>
        <strain evidence="1 2">SRCM101395</strain>
    </source>
</reference>
<dbReference type="Proteomes" id="UP000196877">
    <property type="component" value="Chromosome"/>
</dbReference>
<evidence type="ECO:0008006" key="3">
    <source>
        <dbReference type="Google" id="ProtNLM"/>
    </source>
</evidence>
<accession>A0ABM6LM02</accession>
<dbReference type="SUPFAM" id="SSF53474">
    <property type="entry name" value="alpha/beta-Hydrolases"/>
    <property type="match status" value="1"/>
</dbReference>
<dbReference type="GeneID" id="92852146"/>
<organism evidence="1 2">
    <name type="scientific">Bacillus sonorensis</name>
    <dbReference type="NCBI Taxonomy" id="119858"/>
    <lineage>
        <taxon>Bacteria</taxon>
        <taxon>Bacillati</taxon>
        <taxon>Bacillota</taxon>
        <taxon>Bacilli</taxon>
        <taxon>Bacillales</taxon>
        <taxon>Bacillaceae</taxon>
        <taxon>Bacillus</taxon>
    </lineage>
</organism>
<proteinExistence type="predicted"/>
<protein>
    <recommendedName>
        <fullName evidence="3">Two component regulator three Y domain-containing protein</fullName>
    </recommendedName>
</protein>
<name>A0ABM6LM02_9BACI</name>
<dbReference type="InterPro" id="IPR029058">
    <property type="entry name" value="AB_hydrolase_fold"/>
</dbReference>
<dbReference type="RefSeq" id="WP_006638615.1">
    <property type="nucleotide sequence ID" value="NZ_CABJEH010000001.1"/>
</dbReference>
<dbReference type="Gene3D" id="3.40.50.1820">
    <property type="entry name" value="alpha/beta hydrolase"/>
    <property type="match status" value="1"/>
</dbReference>
<gene>
    <name evidence="1" type="ORF">S101395_03908</name>
</gene>
<sequence length="333" mass="38020">MIKGESVFKGEVDVKHLFKQGEDSDVMAVVFSGFSTEGKPPLYNYIRTLEGFTCSTLFILDDFGCRGSYYLCKQRDFSIERSVISLINKIAEEKGIKKIISCGSSKGGYASLYYAIKYGFDAAICGSPQYYLGDYLISTKNQSMNEVAKFMSGGCFQNDKLFLNSILRDVILNSQNKPELYIHLGEGEIHYTHHVKPMIEDLKSSGREYKLDLGPYSSHAEVAKFFPEFLRKNISRKLNSPYVIFEEQAKSDIYKGASCLFQVNKDREGDLYAWYIYKDGEIIERRMYEESPETLVNFHDTGEYMVKAFVRNKHKRKTSLKSSSFQVKEAPSG</sequence>
<evidence type="ECO:0000313" key="2">
    <source>
        <dbReference type="Proteomes" id="UP000196877"/>
    </source>
</evidence>
<keyword evidence="2" id="KW-1185">Reference proteome</keyword>
<evidence type="ECO:0000313" key="1">
    <source>
        <dbReference type="EMBL" id="ASB90412.1"/>
    </source>
</evidence>